<reference evidence="2" key="1">
    <citation type="submission" date="2025-08" db="UniProtKB">
        <authorList>
            <consortium name="Ensembl"/>
        </authorList>
    </citation>
    <scope>IDENTIFICATION</scope>
</reference>
<evidence type="ECO:0000313" key="3">
    <source>
        <dbReference type="Proteomes" id="UP000261620"/>
    </source>
</evidence>
<evidence type="ECO:0000256" key="1">
    <source>
        <dbReference type="SAM" id="SignalP"/>
    </source>
</evidence>
<name>A0A3Q3W5T3_MOLML</name>
<protein>
    <submittedName>
        <fullName evidence="2">Uncharacterized protein</fullName>
    </submittedName>
</protein>
<reference evidence="2" key="2">
    <citation type="submission" date="2025-09" db="UniProtKB">
        <authorList>
            <consortium name="Ensembl"/>
        </authorList>
    </citation>
    <scope>IDENTIFICATION</scope>
</reference>
<keyword evidence="1" id="KW-0732">Signal</keyword>
<evidence type="ECO:0000313" key="2">
    <source>
        <dbReference type="Ensembl" id="ENSMMOP00000007057.1"/>
    </source>
</evidence>
<keyword evidence="3" id="KW-1185">Reference proteome</keyword>
<accession>A0A3Q3W5T3</accession>
<sequence length="148" mass="16200">SMRTSAVLLLLSVILSAAQAHRAGRDDGNKADRVNTRGCANLTLVLDNWKYVLLTQVKDLLLHGHDAVLPAYARIQPLSDAQGDLYKEFNSLKEHLAGLTARFDGVEAFVDDVRSGRKPLLAAGARPQGRRSRVVVRKIRKPAAPPKL</sequence>
<proteinExistence type="predicted"/>
<dbReference type="OMA" id="WDYRNEA"/>
<feature type="signal peptide" evidence="1">
    <location>
        <begin position="1"/>
        <end position="20"/>
    </location>
</feature>
<dbReference type="PANTHER" id="PTHR41693:SF2">
    <property type="entry name" value="BIOGENESIS OF LYSOSOME-RELATED ORGANELLES COMPLEX 1 SUBUNIT 2"/>
    <property type="match status" value="1"/>
</dbReference>
<organism evidence="2 3">
    <name type="scientific">Mola mola</name>
    <name type="common">Ocean sunfish</name>
    <name type="synonym">Tetraodon mola</name>
    <dbReference type="NCBI Taxonomy" id="94237"/>
    <lineage>
        <taxon>Eukaryota</taxon>
        <taxon>Metazoa</taxon>
        <taxon>Chordata</taxon>
        <taxon>Craniata</taxon>
        <taxon>Vertebrata</taxon>
        <taxon>Euteleostomi</taxon>
        <taxon>Actinopterygii</taxon>
        <taxon>Neopterygii</taxon>
        <taxon>Teleostei</taxon>
        <taxon>Neoteleostei</taxon>
        <taxon>Acanthomorphata</taxon>
        <taxon>Eupercaria</taxon>
        <taxon>Tetraodontiformes</taxon>
        <taxon>Molidae</taxon>
        <taxon>Mola</taxon>
    </lineage>
</organism>
<dbReference type="AlphaFoldDB" id="A0A3Q3W5T3"/>
<dbReference type="PANTHER" id="PTHR41693">
    <property type="entry name" value="HEME-BINDING PROTEIN 1"/>
    <property type="match status" value="1"/>
</dbReference>
<dbReference type="Proteomes" id="UP000261620">
    <property type="component" value="Unplaced"/>
</dbReference>
<feature type="chain" id="PRO_5018562558" evidence="1">
    <location>
        <begin position="21"/>
        <end position="148"/>
    </location>
</feature>
<dbReference type="Ensembl" id="ENSMMOT00000007191.1">
    <property type="protein sequence ID" value="ENSMMOP00000007057.1"/>
    <property type="gene ID" value="ENSMMOG00000005485.1"/>
</dbReference>